<dbReference type="WBParaSite" id="SSLN_0000024301-mRNA-1">
    <property type="protein sequence ID" value="SSLN_0000024301-mRNA-1"/>
    <property type="gene ID" value="SSLN_0000024301"/>
</dbReference>
<keyword evidence="1" id="KW-0812">Transmembrane</keyword>
<evidence type="ECO:0000313" key="4">
    <source>
        <dbReference type="WBParaSite" id="SSLN_0000024301-mRNA-1"/>
    </source>
</evidence>
<feature type="transmembrane region" description="Helical" evidence="1">
    <location>
        <begin position="36"/>
        <end position="60"/>
    </location>
</feature>
<accession>A0A183S7N3</accession>
<feature type="transmembrane region" description="Helical" evidence="1">
    <location>
        <begin position="188"/>
        <end position="208"/>
    </location>
</feature>
<sequence>MSDGLAVTNASPATDFTLPPSWPTVFPFRSADDGFLLSHAFLGTFFFLQGAWCFSGLPIFRSNDLKCGPLRTTVLADMVKFGLCVIGILVETVFTIHSAYAYHTVYGGFALAAITELLGSLGIILPEGLEDAAQVMAFAVLGLIARAQASGEVYLTGATRLLTSYTALFNAGIGTVFQLTAFRRRCRYSLLIGQLRAGSTLLQGVWFWHAAAILQAPDRWAEKEHENILHLSIAFVWDAFAVVLIYSLITALVGRLTRGRYEESTNASAAGKLGYHDARSYEPLRDSKVETGISLTPKATESI</sequence>
<dbReference type="PANTHER" id="PTHR16007:SF15">
    <property type="entry name" value="TRANSMEMBRANE PROTEIN 45B"/>
    <property type="match status" value="1"/>
</dbReference>
<dbReference type="PANTHER" id="PTHR16007">
    <property type="entry name" value="EPIDIDYMAL MEMBRANE PROTEIN E9-RELATED"/>
    <property type="match status" value="1"/>
</dbReference>
<feature type="transmembrane region" description="Helical" evidence="1">
    <location>
        <begin position="81"/>
        <end position="100"/>
    </location>
</feature>
<evidence type="ECO:0000313" key="3">
    <source>
        <dbReference type="Proteomes" id="UP000275846"/>
    </source>
</evidence>
<dbReference type="InterPro" id="IPR042127">
    <property type="entry name" value="TMEM45"/>
</dbReference>
<keyword evidence="3" id="KW-1185">Reference proteome</keyword>
<dbReference type="Proteomes" id="UP000275846">
    <property type="component" value="Unassembled WGS sequence"/>
</dbReference>
<keyword evidence="1" id="KW-0472">Membrane</keyword>
<evidence type="ECO:0000313" key="2">
    <source>
        <dbReference type="EMBL" id="VDL85283.1"/>
    </source>
</evidence>
<proteinExistence type="predicted"/>
<evidence type="ECO:0000256" key="1">
    <source>
        <dbReference type="SAM" id="Phobius"/>
    </source>
</evidence>
<feature type="transmembrane region" description="Helical" evidence="1">
    <location>
        <begin position="106"/>
        <end position="125"/>
    </location>
</feature>
<dbReference type="OrthoDB" id="551896at2759"/>
<dbReference type="AlphaFoldDB" id="A0A183S7N3"/>
<name>A0A183S7N3_SCHSO</name>
<keyword evidence="1" id="KW-1133">Transmembrane helix</keyword>
<reference evidence="4" key="1">
    <citation type="submission" date="2016-06" db="UniProtKB">
        <authorList>
            <consortium name="WormBaseParasite"/>
        </authorList>
    </citation>
    <scope>IDENTIFICATION</scope>
</reference>
<gene>
    <name evidence="2" type="ORF">SSLN_LOCUS231</name>
</gene>
<organism evidence="4">
    <name type="scientific">Schistocephalus solidus</name>
    <name type="common">Tapeworm</name>
    <dbReference type="NCBI Taxonomy" id="70667"/>
    <lineage>
        <taxon>Eukaryota</taxon>
        <taxon>Metazoa</taxon>
        <taxon>Spiralia</taxon>
        <taxon>Lophotrochozoa</taxon>
        <taxon>Platyhelminthes</taxon>
        <taxon>Cestoda</taxon>
        <taxon>Eucestoda</taxon>
        <taxon>Diphyllobothriidea</taxon>
        <taxon>Diphyllobothriidae</taxon>
        <taxon>Schistocephalus</taxon>
    </lineage>
</organism>
<feature type="transmembrane region" description="Helical" evidence="1">
    <location>
        <begin position="228"/>
        <end position="253"/>
    </location>
</feature>
<protein>
    <submittedName>
        <fullName evidence="4">RTA1 domain protein</fullName>
    </submittedName>
</protein>
<dbReference type="EMBL" id="UYSU01000134">
    <property type="protein sequence ID" value="VDL85283.1"/>
    <property type="molecule type" value="Genomic_DNA"/>
</dbReference>
<reference evidence="2 3" key="2">
    <citation type="submission" date="2018-11" db="EMBL/GenBank/DDBJ databases">
        <authorList>
            <consortium name="Pathogen Informatics"/>
        </authorList>
    </citation>
    <scope>NUCLEOTIDE SEQUENCE [LARGE SCALE GENOMIC DNA]</scope>
    <source>
        <strain evidence="2 3">NST_G2</strain>
    </source>
</reference>